<evidence type="ECO:0000256" key="4">
    <source>
        <dbReference type="ARBA" id="ARBA00023136"/>
    </source>
</evidence>
<reference evidence="7 8" key="1">
    <citation type="submission" date="2020-05" db="EMBL/GenBank/DDBJ databases">
        <title>Ceratocystis lukuohia genome.</title>
        <authorList>
            <person name="Harrington T.C."/>
            <person name="Kim K."/>
            <person name="Mayers C.G."/>
        </authorList>
    </citation>
    <scope>NUCLEOTIDE SEQUENCE [LARGE SCALE GENOMIC DNA]</scope>
    <source>
        <strain evidence="7 8">C4212</strain>
    </source>
</reference>
<keyword evidence="4" id="KW-0472">Membrane</keyword>
<sequence>MQILRRRGAERMSLDDDDYQNTSAPPLSPAMKPTSILTSSLLAVSVSAAAITNTIPPRQDSQQSLSSISAEHEYFKQASFNPQYDPRFASEPLPYAQQKAAMQVLIQTCLSTLADLGIEAWLMHNTLLGWWWGQHNLPWTAEADLQIAAHSLSFLAAYYNMTMFFYKYPDVPEGRHFRLEINPHFASTIVSTANHVDARWIDLQTGLYIDLAAIRYERPSAPGAAPMLRDKSGFHYADTDIFPLWETTFEGVNAMIPHNFKRLLVDEFGVSALTDTRANSHFFREDTMTWEHARPENEFFEL</sequence>
<evidence type="ECO:0000256" key="5">
    <source>
        <dbReference type="SAM" id="MobiDB-lite"/>
    </source>
</evidence>
<gene>
    <name evidence="7" type="ORF">HOO65_030484</name>
</gene>
<dbReference type="PANTHER" id="PTHR15407">
    <property type="entry name" value="FUKUTIN-RELATED"/>
    <property type="match status" value="1"/>
</dbReference>
<protein>
    <submittedName>
        <fullName evidence="7">Mannosylphosphorylation protein</fullName>
    </submittedName>
</protein>
<accession>A0ABR4ML17</accession>
<evidence type="ECO:0000256" key="2">
    <source>
        <dbReference type="ARBA" id="ARBA00022692"/>
    </source>
</evidence>
<proteinExistence type="predicted"/>
<comment type="subcellular location">
    <subcellularLocation>
        <location evidence="1">Membrane</location>
        <topology evidence="1">Single-pass membrane protein</topology>
    </subcellularLocation>
</comment>
<dbReference type="Proteomes" id="UP001610728">
    <property type="component" value="Unassembled WGS sequence"/>
</dbReference>
<feature type="region of interest" description="Disordered" evidence="5">
    <location>
        <begin position="1"/>
        <end position="30"/>
    </location>
</feature>
<evidence type="ECO:0000313" key="8">
    <source>
        <dbReference type="Proteomes" id="UP001610728"/>
    </source>
</evidence>
<dbReference type="InterPro" id="IPR007074">
    <property type="entry name" value="LicD/FKTN/FKRP_NTP_transf"/>
</dbReference>
<dbReference type="Pfam" id="PF04991">
    <property type="entry name" value="LicD"/>
    <property type="match status" value="1"/>
</dbReference>
<keyword evidence="8" id="KW-1185">Reference proteome</keyword>
<keyword evidence="3" id="KW-1133">Transmembrane helix</keyword>
<dbReference type="EMBL" id="JABSNW010000003">
    <property type="protein sequence ID" value="KAL2888983.1"/>
    <property type="molecule type" value="Genomic_DNA"/>
</dbReference>
<feature type="domain" description="LicD/FKTN/FKRP nucleotidyltransferase" evidence="6">
    <location>
        <begin position="117"/>
        <end position="216"/>
    </location>
</feature>
<dbReference type="PANTHER" id="PTHR15407:SF32">
    <property type="entry name" value="PROTEIN (MNN4), PUTATIVE (AFU_ORTHOLOGUE AFUA_1G03790)-RELATED"/>
    <property type="match status" value="1"/>
</dbReference>
<keyword evidence="2" id="KW-0812">Transmembrane</keyword>
<dbReference type="InterPro" id="IPR009644">
    <property type="entry name" value="FKTN/MNN4/W02B3.4-1"/>
</dbReference>
<organism evidence="7 8">
    <name type="scientific">Ceratocystis lukuohia</name>
    <dbReference type="NCBI Taxonomy" id="2019550"/>
    <lineage>
        <taxon>Eukaryota</taxon>
        <taxon>Fungi</taxon>
        <taxon>Dikarya</taxon>
        <taxon>Ascomycota</taxon>
        <taxon>Pezizomycotina</taxon>
        <taxon>Sordariomycetes</taxon>
        <taxon>Hypocreomycetidae</taxon>
        <taxon>Microascales</taxon>
        <taxon>Ceratocystidaceae</taxon>
        <taxon>Ceratocystis</taxon>
    </lineage>
</organism>
<evidence type="ECO:0000256" key="1">
    <source>
        <dbReference type="ARBA" id="ARBA00004167"/>
    </source>
</evidence>
<comment type="caution">
    <text evidence="7">The sequence shown here is derived from an EMBL/GenBank/DDBJ whole genome shotgun (WGS) entry which is preliminary data.</text>
</comment>
<name>A0ABR4ML17_9PEZI</name>
<evidence type="ECO:0000313" key="7">
    <source>
        <dbReference type="EMBL" id="KAL2888983.1"/>
    </source>
</evidence>
<dbReference type="RefSeq" id="XP_070860163.1">
    <property type="nucleotide sequence ID" value="XM_071002087.1"/>
</dbReference>
<dbReference type="GeneID" id="98117301"/>
<evidence type="ECO:0000259" key="6">
    <source>
        <dbReference type="Pfam" id="PF04991"/>
    </source>
</evidence>
<evidence type="ECO:0000256" key="3">
    <source>
        <dbReference type="ARBA" id="ARBA00022989"/>
    </source>
</evidence>